<feature type="transmembrane region" description="Helical" evidence="1">
    <location>
        <begin position="81"/>
        <end position="102"/>
    </location>
</feature>
<dbReference type="AlphaFoldDB" id="A0A7W8JXG5"/>
<dbReference type="RefSeq" id="WP_184135285.1">
    <property type="nucleotide sequence ID" value="NZ_JACHFL010000011.1"/>
</dbReference>
<feature type="transmembrane region" description="Helical" evidence="1">
    <location>
        <begin position="20"/>
        <end position="37"/>
    </location>
</feature>
<sequence>MAGLLAHAPYQVNAVYGRPLLIPLLLVLAGVTIWSRTLGARYSRWGRSAVALTLAGLGLSGLGLIGDYWIGESRSVQLWRLGFLCDILGGSTALVGSTVLGVAPRGAPWWRVGLAGSIPLTAALAFVMNGYVPSFPIAGLCLVWGATFAAGLQELRGSR</sequence>
<dbReference type="EMBL" id="JACHFL010000011">
    <property type="protein sequence ID" value="MBB5364643.1"/>
    <property type="molecule type" value="Genomic_DNA"/>
</dbReference>
<feature type="transmembrane region" description="Helical" evidence="1">
    <location>
        <begin position="134"/>
        <end position="152"/>
    </location>
</feature>
<reference evidence="2 3" key="1">
    <citation type="submission" date="2020-08" db="EMBL/GenBank/DDBJ databases">
        <title>Genomic Encyclopedia of Type Strains, Phase IV (KMG-IV): sequencing the most valuable type-strain genomes for metagenomic binning, comparative biology and taxonomic classification.</title>
        <authorList>
            <person name="Goeker M."/>
        </authorList>
    </citation>
    <scope>NUCLEOTIDE SEQUENCE [LARGE SCALE GENOMIC DNA]</scope>
    <source>
        <strain evidence="2 3">DSM 27939</strain>
    </source>
</reference>
<accession>A0A7W8JXG5</accession>
<keyword evidence="3" id="KW-1185">Reference proteome</keyword>
<keyword evidence="1" id="KW-1133">Transmembrane helix</keyword>
<name>A0A7W8JXG5_9DEIO</name>
<evidence type="ECO:0000313" key="2">
    <source>
        <dbReference type="EMBL" id="MBB5364643.1"/>
    </source>
</evidence>
<comment type="caution">
    <text evidence="2">The sequence shown here is derived from an EMBL/GenBank/DDBJ whole genome shotgun (WGS) entry which is preliminary data.</text>
</comment>
<evidence type="ECO:0000313" key="3">
    <source>
        <dbReference type="Proteomes" id="UP000552709"/>
    </source>
</evidence>
<gene>
    <name evidence="2" type="ORF">HNQ08_003756</name>
</gene>
<proteinExistence type="predicted"/>
<feature type="transmembrane region" description="Helical" evidence="1">
    <location>
        <begin position="49"/>
        <end position="69"/>
    </location>
</feature>
<organism evidence="2 3">
    <name type="scientific">Deinococcus humi</name>
    <dbReference type="NCBI Taxonomy" id="662880"/>
    <lineage>
        <taxon>Bacteria</taxon>
        <taxon>Thermotogati</taxon>
        <taxon>Deinococcota</taxon>
        <taxon>Deinococci</taxon>
        <taxon>Deinococcales</taxon>
        <taxon>Deinococcaceae</taxon>
        <taxon>Deinococcus</taxon>
    </lineage>
</organism>
<dbReference type="Proteomes" id="UP000552709">
    <property type="component" value="Unassembled WGS sequence"/>
</dbReference>
<protein>
    <submittedName>
        <fullName evidence="2">Uncharacterized protein</fullName>
    </submittedName>
</protein>
<keyword evidence="1" id="KW-0472">Membrane</keyword>
<feature type="transmembrane region" description="Helical" evidence="1">
    <location>
        <begin position="109"/>
        <end position="128"/>
    </location>
</feature>
<keyword evidence="1" id="KW-0812">Transmembrane</keyword>
<evidence type="ECO:0000256" key="1">
    <source>
        <dbReference type="SAM" id="Phobius"/>
    </source>
</evidence>